<gene>
    <name evidence="1" type="ORF">I553_4107</name>
</gene>
<protein>
    <submittedName>
        <fullName evidence="1">Lysophospholipase L1-like esterase domain protein</fullName>
    </submittedName>
</protein>
<dbReference type="EMBL" id="JAOB01000060">
    <property type="protein sequence ID" value="EUA29854.1"/>
    <property type="molecule type" value="Genomic_DNA"/>
</dbReference>
<sequence length="77" mass="7806">MDIRAPRRSLIALAAAGALASTGTAYLGARNLLIGQARQARSVIPKAWDPRHALTACTPPAAGLSSGGIVACSSTYT</sequence>
<dbReference type="AlphaFoldDB" id="X8AEB4"/>
<reference evidence="1" key="1">
    <citation type="submission" date="2014-01" db="EMBL/GenBank/DDBJ databases">
        <authorList>
            <person name="Brown-Elliot B."/>
            <person name="Wallace R."/>
            <person name="Lenaerts A."/>
            <person name="Ordway D."/>
            <person name="DeGroote M.A."/>
            <person name="Parker T."/>
            <person name="Sizemore C."/>
            <person name="Tallon L.J."/>
            <person name="Sadzewicz L.K."/>
            <person name="Sengamalay N."/>
            <person name="Fraser C.M."/>
            <person name="Hine E."/>
            <person name="Shefchek K.A."/>
            <person name="Das S.P."/>
            <person name="Tettelin H."/>
        </authorList>
    </citation>
    <scope>NUCLEOTIDE SEQUENCE [LARGE SCALE GENOMIC DNA]</scope>
    <source>
        <strain evidence="1">4042</strain>
    </source>
</reference>
<proteinExistence type="predicted"/>
<name>X8AEB4_MYCXE</name>
<accession>X8AEB4</accession>
<evidence type="ECO:0000313" key="1">
    <source>
        <dbReference type="EMBL" id="EUA29854.1"/>
    </source>
</evidence>
<organism evidence="1">
    <name type="scientific">Mycobacterium xenopi 4042</name>
    <dbReference type="NCBI Taxonomy" id="1299334"/>
    <lineage>
        <taxon>Bacteria</taxon>
        <taxon>Bacillati</taxon>
        <taxon>Actinomycetota</taxon>
        <taxon>Actinomycetes</taxon>
        <taxon>Mycobacteriales</taxon>
        <taxon>Mycobacteriaceae</taxon>
        <taxon>Mycobacterium</taxon>
    </lineage>
</organism>
<comment type="caution">
    <text evidence="1">The sequence shown here is derived from an EMBL/GenBank/DDBJ whole genome shotgun (WGS) entry which is preliminary data.</text>
</comment>
<dbReference type="PATRIC" id="fig|1299334.3.peg.5798"/>